<dbReference type="PANTHER" id="PTHR43267:SF1">
    <property type="entry name" value="TRNA THREONYLCARBAMOYLADENOSINE DEHYDRATASE"/>
    <property type="match status" value="1"/>
</dbReference>
<evidence type="ECO:0000313" key="3">
    <source>
        <dbReference type="Proteomes" id="UP001144110"/>
    </source>
</evidence>
<dbReference type="AlphaFoldDB" id="A0AAE3TF84"/>
<keyword evidence="2" id="KW-0548">Nucleotidyltransferase</keyword>
<protein>
    <submittedName>
        <fullName evidence="2">Molybdopterin or thiamine biosynthesis adenylyltransferase</fullName>
    </submittedName>
</protein>
<dbReference type="InterPro" id="IPR000594">
    <property type="entry name" value="ThiF_NAD_FAD-bd"/>
</dbReference>
<comment type="caution">
    <text evidence="2">The sequence shown here is derived from an EMBL/GenBank/DDBJ whole genome shotgun (WGS) entry which is preliminary data.</text>
</comment>
<dbReference type="Gene3D" id="3.40.50.720">
    <property type="entry name" value="NAD(P)-binding Rossmann-like Domain"/>
    <property type="match status" value="1"/>
</dbReference>
<dbReference type="GO" id="GO:0061503">
    <property type="term" value="F:tRNA threonylcarbamoyladenosine dehydratase"/>
    <property type="evidence" value="ECO:0007669"/>
    <property type="project" value="TreeGrafter"/>
</dbReference>
<name>A0AAE3TF84_9BACT</name>
<evidence type="ECO:0000313" key="2">
    <source>
        <dbReference type="EMBL" id="MDF2953862.1"/>
    </source>
</evidence>
<evidence type="ECO:0000259" key="1">
    <source>
        <dbReference type="Pfam" id="PF00899"/>
    </source>
</evidence>
<dbReference type="GO" id="GO:0016779">
    <property type="term" value="F:nucleotidyltransferase activity"/>
    <property type="evidence" value="ECO:0007669"/>
    <property type="project" value="UniProtKB-KW"/>
</dbReference>
<accession>A0AAE3TF84</accession>
<reference evidence="2" key="1">
    <citation type="submission" date="2022-11" db="EMBL/GenBank/DDBJ databases">
        <title>Candidatus Alkanophaga archaea from heated hydrothermal vent sediment oxidize petroleum alkanes.</title>
        <authorList>
            <person name="Zehnle H."/>
            <person name="Laso-Perez R."/>
            <person name="Lipp J."/>
            <person name="Teske A."/>
            <person name="Wegener G."/>
        </authorList>
    </citation>
    <scope>NUCLEOTIDE SEQUENCE</scope>
    <source>
        <strain evidence="2">MCA70</strain>
    </source>
</reference>
<dbReference type="CDD" id="cd00757">
    <property type="entry name" value="ThiF_MoeB_HesA_family"/>
    <property type="match status" value="1"/>
</dbReference>
<keyword evidence="2" id="KW-0808">Transferase</keyword>
<dbReference type="GO" id="GO:0061504">
    <property type="term" value="P:cyclic threonylcarbamoyladenosine biosynthetic process"/>
    <property type="evidence" value="ECO:0007669"/>
    <property type="project" value="TreeGrafter"/>
</dbReference>
<dbReference type="EMBL" id="JAPHEG010000004">
    <property type="protein sequence ID" value="MDF2953862.1"/>
    <property type="molecule type" value="Genomic_DNA"/>
</dbReference>
<dbReference type="Proteomes" id="UP001144110">
    <property type="component" value="Unassembled WGS sequence"/>
</dbReference>
<dbReference type="InterPro" id="IPR035985">
    <property type="entry name" value="Ubiquitin-activating_enz"/>
</dbReference>
<dbReference type="PANTHER" id="PTHR43267">
    <property type="entry name" value="TRNA THREONYLCARBAMOYLADENOSINE DEHYDRATASE"/>
    <property type="match status" value="1"/>
</dbReference>
<proteinExistence type="predicted"/>
<organism evidence="2 3">
    <name type="scientific">Candidatus Thermodesulfobacterium syntrophicum</name>
    <dbReference type="NCBI Taxonomy" id="3060442"/>
    <lineage>
        <taxon>Bacteria</taxon>
        <taxon>Pseudomonadati</taxon>
        <taxon>Thermodesulfobacteriota</taxon>
        <taxon>Thermodesulfobacteria</taxon>
        <taxon>Thermodesulfobacteriales</taxon>
        <taxon>Thermodesulfobacteriaceae</taxon>
        <taxon>Thermodesulfobacterium</taxon>
    </lineage>
</organism>
<gene>
    <name evidence="2" type="ORF">OD816_001107</name>
</gene>
<dbReference type="SUPFAM" id="SSF69572">
    <property type="entry name" value="Activating enzymes of the ubiquitin-like proteins"/>
    <property type="match status" value="1"/>
</dbReference>
<dbReference type="InterPro" id="IPR045886">
    <property type="entry name" value="ThiF/MoeB/HesA"/>
</dbReference>
<sequence>MLGEREKDILRIIFSKKGIKELSLEMSKEILEETNIELRAIEYFALENGIVPLRYIRNIGSFTIEGQKKLLASKVMIVGLGGLGGYVLEELCRAGVGEIVVVDYDTFEETNLNRQLLATENTLGQGKADVAKRRASEINKTVVIKSFRDKIENISEIYWEGVELVFDCLDRIDSRLYLEKKAEKLKIPLVHGAVAGWYGQVGFFLPGSNWLSKIYRKHKTGIEQILGNPPFTPSLVASLMTALGISYLLGELKESTFFFFDLKAMEFEKVNL</sequence>
<dbReference type="GO" id="GO:0008641">
    <property type="term" value="F:ubiquitin-like modifier activating enzyme activity"/>
    <property type="evidence" value="ECO:0007669"/>
    <property type="project" value="InterPro"/>
</dbReference>
<feature type="domain" description="THIF-type NAD/FAD binding fold" evidence="1">
    <location>
        <begin position="56"/>
        <end position="271"/>
    </location>
</feature>
<dbReference type="Pfam" id="PF00899">
    <property type="entry name" value="ThiF"/>
    <property type="match status" value="1"/>
</dbReference>